<dbReference type="SUPFAM" id="SSF117070">
    <property type="entry name" value="LEA14-like"/>
    <property type="match status" value="1"/>
</dbReference>
<evidence type="ECO:0000313" key="2">
    <source>
        <dbReference type="Proteomes" id="UP000324575"/>
    </source>
</evidence>
<dbReference type="AlphaFoldDB" id="A0A5M8P0G5"/>
<reference evidence="1 2" key="1">
    <citation type="submission" date="2019-03" db="EMBL/GenBank/DDBJ databases">
        <title>Single cell metagenomics reveals metabolic interactions within the superorganism composed of flagellate Streblomastix strix and complex community of Bacteroidetes bacteria on its surface.</title>
        <authorList>
            <person name="Treitli S.C."/>
            <person name="Kolisko M."/>
            <person name="Husnik F."/>
            <person name="Keeling P."/>
            <person name="Hampl V."/>
        </authorList>
    </citation>
    <scope>NUCLEOTIDE SEQUENCE [LARGE SCALE GENOMIC DNA]</scope>
    <source>
        <strain evidence="1">St1</strain>
    </source>
</reference>
<evidence type="ECO:0008006" key="3">
    <source>
        <dbReference type="Google" id="ProtNLM"/>
    </source>
</evidence>
<proteinExistence type="predicted"/>
<organism evidence="1 2">
    <name type="scientific">Candidatus Ordinivivax streblomastigis</name>
    <dbReference type="NCBI Taxonomy" id="2540710"/>
    <lineage>
        <taxon>Bacteria</taxon>
        <taxon>Pseudomonadati</taxon>
        <taxon>Bacteroidota</taxon>
        <taxon>Bacteroidia</taxon>
        <taxon>Bacteroidales</taxon>
        <taxon>Candidatus Ordinivivax</taxon>
    </lineage>
</organism>
<protein>
    <recommendedName>
        <fullName evidence="3">Late embryogenesis abundant protein LEA-2 subgroup domain-containing protein</fullName>
    </recommendedName>
</protein>
<name>A0A5M8P0G5_9BACT</name>
<gene>
    <name evidence="1" type="ORF">EZS26_002009</name>
</gene>
<evidence type="ECO:0000313" key="1">
    <source>
        <dbReference type="EMBL" id="KAA6301846.1"/>
    </source>
</evidence>
<sequence length="191" mass="20466">MKKIIVFIGLSMMLFSCDVVQQLAGGYQLTQCKYEYNSISGISLNGITTQNLSNPLNLAKITTAFASPNGSFPLNFTLNLDVTNPGMQSAILNGLGYILEIDGHQMTTGSLSQKLQIDGGQKTVLPINMTFDLKQVLSGESLESIKNIALSFAGIGSASSDVTVKLQPSLLIGNKVLNTPTYIPVSFKLNK</sequence>
<dbReference type="Gene3D" id="2.60.40.1820">
    <property type="match status" value="1"/>
</dbReference>
<accession>A0A5M8P0G5</accession>
<dbReference type="Proteomes" id="UP000324575">
    <property type="component" value="Unassembled WGS sequence"/>
</dbReference>
<dbReference type="PROSITE" id="PS51257">
    <property type="entry name" value="PROKAR_LIPOPROTEIN"/>
    <property type="match status" value="1"/>
</dbReference>
<comment type="caution">
    <text evidence="1">The sequence shown here is derived from an EMBL/GenBank/DDBJ whole genome shotgun (WGS) entry which is preliminary data.</text>
</comment>
<dbReference type="EMBL" id="SNRX01000013">
    <property type="protein sequence ID" value="KAA6301846.1"/>
    <property type="molecule type" value="Genomic_DNA"/>
</dbReference>